<reference evidence="1 2" key="1">
    <citation type="submission" date="2024-04" db="EMBL/GenBank/DDBJ databases">
        <title>Tritrichomonas musculus Genome.</title>
        <authorList>
            <person name="Alves-Ferreira E."/>
            <person name="Grigg M."/>
            <person name="Lorenzi H."/>
            <person name="Galac M."/>
        </authorList>
    </citation>
    <scope>NUCLEOTIDE SEQUENCE [LARGE SCALE GENOMIC DNA]</scope>
    <source>
        <strain evidence="1 2">EAF2021</strain>
    </source>
</reference>
<dbReference type="SMART" id="SM01388">
    <property type="entry name" value="Mob1_phocein"/>
    <property type="match status" value="1"/>
</dbReference>
<evidence type="ECO:0000313" key="1">
    <source>
        <dbReference type="EMBL" id="KAK8889441.1"/>
    </source>
</evidence>
<dbReference type="InterPro" id="IPR005301">
    <property type="entry name" value="MOB_kinase_act_fam"/>
</dbReference>
<keyword evidence="2" id="KW-1185">Reference proteome</keyword>
<dbReference type="PANTHER" id="PTHR22599">
    <property type="entry name" value="MPS ONE BINDER KINASE ACTIVATOR-LIKE MOB"/>
    <property type="match status" value="1"/>
</dbReference>
<protein>
    <submittedName>
        <fullName evidence="1">Mitotic exit network component</fullName>
    </submittedName>
</protein>
<dbReference type="Pfam" id="PF03637">
    <property type="entry name" value="Mob1_phocein"/>
    <property type="match status" value="1"/>
</dbReference>
<sequence length="211" mass="24811">MFNWGKNNQGTFRPVKKVAKENRNYRLQQISKRTIEQGDLKQAVKLPPGENLDEWLAMNIVEFYNQLSCLYAPISEKCTPQACPKMTAGPNYQYFWQDNVNYKKPTMLPAPEYIANVMAWANSYISNEKYFPTDPSVPYPPDFRPVVANIFKRLFRIYAHIYHHHRNDVVQIGAESQLDTSFKHFYLFCNEFKLIPEDQMMPLEPIIKSFN</sequence>
<proteinExistence type="predicted"/>
<name>A0ABR2KEY6_9EUKA</name>
<gene>
    <name evidence="1" type="ORF">M9Y10_034188</name>
</gene>
<dbReference type="SUPFAM" id="SSF101152">
    <property type="entry name" value="Mob1/phocein"/>
    <property type="match status" value="1"/>
</dbReference>
<dbReference type="Gene3D" id="1.20.140.30">
    <property type="entry name" value="MOB kinase activator"/>
    <property type="match status" value="1"/>
</dbReference>
<comment type="caution">
    <text evidence="1">The sequence shown here is derived from an EMBL/GenBank/DDBJ whole genome shotgun (WGS) entry which is preliminary data.</text>
</comment>
<dbReference type="InterPro" id="IPR036703">
    <property type="entry name" value="MOB_kinase_act_sf"/>
</dbReference>
<evidence type="ECO:0000313" key="2">
    <source>
        <dbReference type="Proteomes" id="UP001470230"/>
    </source>
</evidence>
<dbReference type="EMBL" id="JAPFFF010000005">
    <property type="protein sequence ID" value="KAK8889441.1"/>
    <property type="molecule type" value="Genomic_DNA"/>
</dbReference>
<organism evidence="1 2">
    <name type="scientific">Tritrichomonas musculus</name>
    <dbReference type="NCBI Taxonomy" id="1915356"/>
    <lineage>
        <taxon>Eukaryota</taxon>
        <taxon>Metamonada</taxon>
        <taxon>Parabasalia</taxon>
        <taxon>Tritrichomonadida</taxon>
        <taxon>Tritrichomonadidae</taxon>
        <taxon>Tritrichomonas</taxon>
    </lineage>
</organism>
<accession>A0ABR2KEY6</accession>
<dbReference type="Proteomes" id="UP001470230">
    <property type="component" value="Unassembled WGS sequence"/>
</dbReference>